<keyword evidence="5" id="KW-0804">Transcription</keyword>
<comment type="similarity">
    <text evidence="1">Belongs to the sigma-70 factor family. ECF subfamily.</text>
</comment>
<evidence type="ECO:0000259" key="8">
    <source>
        <dbReference type="Pfam" id="PF04542"/>
    </source>
</evidence>
<proteinExistence type="inferred from homology"/>
<keyword evidence="6" id="KW-0175">Coiled coil</keyword>
<dbReference type="EMBL" id="JBGUBD010000003">
    <property type="protein sequence ID" value="MFA9477727.1"/>
    <property type="molecule type" value="Genomic_DNA"/>
</dbReference>
<dbReference type="RefSeq" id="WP_425344653.1">
    <property type="nucleotide sequence ID" value="NZ_JBGUBD010000003.1"/>
</dbReference>
<dbReference type="NCBIfam" id="TIGR02937">
    <property type="entry name" value="sigma70-ECF"/>
    <property type="match status" value="1"/>
</dbReference>
<name>A0ABV4U311_9BACT</name>
<dbReference type="Gene3D" id="1.10.1740.10">
    <property type="match status" value="1"/>
</dbReference>
<evidence type="ECO:0000256" key="1">
    <source>
        <dbReference type="ARBA" id="ARBA00010641"/>
    </source>
</evidence>
<dbReference type="InterPro" id="IPR036388">
    <property type="entry name" value="WH-like_DNA-bd_sf"/>
</dbReference>
<evidence type="ECO:0000256" key="4">
    <source>
        <dbReference type="ARBA" id="ARBA00023125"/>
    </source>
</evidence>
<dbReference type="Gene3D" id="1.10.10.10">
    <property type="entry name" value="Winged helix-like DNA-binding domain superfamily/Winged helix DNA-binding domain"/>
    <property type="match status" value="1"/>
</dbReference>
<dbReference type="PANTHER" id="PTHR43133:SF8">
    <property type="entry name" value="RNA POLYMERASE SIGMA FACTOR HI_1459-RELATED"/>
    <property type="match status" value="1"/>
</dbReference>
<feature type="compositionally biased region" description="Basic and acidic residues" evidence="7">
    <location>
        <begin position="200"/>
        <end position="213"/>
    </location>
</feature>
<accession>A0ABV4U311</accession>
<keyword evidence="4" id="KW-0238">DNA-binding</keyword>
<evidence type="ECO:0000313" key="10">
    <source>
        <dbReference type="EMBL" id="MFA9477727.1"/>
    </source>
</evidence>
<organism evidence="10 11">
    <name type="scientific">Natronomicrosphaera hydrolytica</name>
    <dbReference type="NCBI Taxonomy" id="3242702"/>
    <lineage>
        <taxon>Bacteria</taxon>
        <taxon>Pseudomonadati</taxon>
        <taxon>Planctomycetota</taxon>
        <taxon>Phycisphaerae</taxon>
        <taxon>Phycisphaerales</taxon>
        <taxon>Phycisphaeraceae</taxon>
        <taxon>Natronomicrosphaera</taxon>
    </lineage>
</organism>
<dbReference type="InterPro" id="IPR039425">
    <property type="entry name" value="RNA_pol_sigma-70-like"/>
</dbReference>
<dbReference type="SUPFAM" id="SSF88659">
    <property type="entry name" value="Sigma3 and sigma4 domains of RNA polymerase sigma factors"/>
    <property type="match status" value="1"/>
</dbReference>
<evidence type="ECO:0000256" key="6">
    <source>
        <dbReference type="SAM" id="Coils"/>
    </source>
</evidence>
<keyword evidence="3" id="KW-0731">Sigma factor</keyword>
<dbReference type="InterPro" id="IPR013249">
    <property type="entry name" value="RNA_pol_sigma70_r4_t2"/>
</dbReference>
<feature type="coiled-coil region" evidence="6">
    <location>
        <begin position="128"/>
        <end position="155"/>
    </location>
</feature>
<evidence type="ECO:0000259" key="9">
    <source>
        <dbReference type="Pfam" id="PF08281"/>
    </source>
</evidence>
<feature type="domain" description="RNA polymerase sigma factor 70 region 4 type 2" evidence="9">
    <location>
        <begin position="136"/>
        <end position="188"/>
    </location>
</feature>
<dbReference type="InterPro" id="IPR014284">
    <property type="entry name" value="RNA_pol_sigma-70_dom"/>
</dbReference>
<evidence type="ECO:0000256" key="5">
    <source>
        <dbReference type="ARBA" id="ARBA00023163"/>
    </source>
</evidence>
<dbReference type="InterPro" id="IPR013325">
    <property type="entry name" value="RNA_pol_sigma_r2"/>
</dbReference>
<dbReference type="Pfam" id="PF08281">
    <property type="entry name" value="Sigma70_r4_2"/>
    <property type="match status" value="1"/>
</dbReference>
<dbReference type="InterPro" id="IPR007627">
    <property type="entry name" value="RNA_pol_sigma70_r2"/>
</dbReference>
<protein>
    <submittedName>
        <fullName evidence="10">RNA polymerase sigma factor</fullName>
    </submittedName>
</protein>
<keyword evidence="11" id="KW-1185">Reference proteome</keyword>
<dbReference type="PANTHER" id="PTHR43133">
    <property type="entry name" value="RNA POLYMERASE ECF-TYPE SIGMA FACTO"/>
    <property type="match status" value="1"/>
</dbReference>
<evidence type="ECO:0000256" key="7">
    <source>
        <dbReference type="SAM" id="MobiDB-lite"/>
    </source>
</evidence>
<reference evidence="10 11" key="1">
    <citation type="submission" date="2024-08" db="EMBL/GenBank/DDBJ databases">
        <title>Whole-genome sequencing of halo(alkali)philic microorganisms from hypersaline lakes.</title>
        <authorList>
            <person name="Sorokin D.Y."/>
            <person name="Merkel A.Y."/>
            <person name="Messina E."/>
            <person name="Yakimov M."/>
        </authorList>
    </citation>
    <scope>NUCLEOTIDE SEQUENCE [LARGE SCALE GENOMIC DNA]</scope>
    <source>
        <strain evidence="10 11">AB-hyl4</strain>
    </source>
</reference>
<comment type="caution">
    <text evidence="10">The sequence shown here is derived from an EMBL/GenBank/DDBJ whole genome shotgun (WGS) entry which is preliminary data.</text>
</comment>
<evidence type="ECO:0000256" key="2">
    <source>
        <dbReference type="ARBA" id="ARBA00023015"/>
    </source>
</evidence>
<dbReference type="Pfam" id="PF04542">
    <property type="entry name" value="Sigma70_r2"/>
    <property type="match status" value="1"/>
</dbReference>
<sequence>MAQPTDQQWLTRIRAGDTSAMGELLSAYQGRLFNVCLRMLSNRDDAAEVTQEAMLKIVQHIEGFRGKSQLSTWMIRIAMNQATTRLRQRKRRLMLSLDGQRNGHAHGDQADALRDTLRDEREPSPAAGVEKQEQLAQLQQALAKLEADFRAVLVLRDIEGLDYQQIADVVEAPVGTVKSRLFRARLALRQQLQAMEGDSADTRSQARPEVQDG</sequence>
<dbReference type="InterPro" id="IPR013324">
    <property type="entry name" value="RNA_pol_sigma_r3/r4-like"/>
</dbReference>
<gene>
    <name evidence="10" type="ORF">ACERK3_05395</name>
</gene>
<feature type="region of interest" description="Disordered" evidence="7">
    <location>
        <begin position="194"/>
        <end position="213"/>
    </location>
</feature>
<evidence type="ECO:0000313" key="11">
    <source>
        <dbReference type="Proteomes" id="UP001575105"/>
    </source>
</evidence>
<dbReference type="CDD" id="cd06171">
    <property type="entry name" value="Sigma70_r4"/>
    <property type="match status" value="1"/>
</dbReference>
<dbReference type="Proteomes" id="UP001575105">
    <property type="component" value="Unassembled WGS sequence"/>
</dbReference>
<dbReference type="SUPFAM" id="SSF88946">
    <property type="entry name" value="Sigma2 domain of RNA polymerase sigma factors"/>
    <property type="match status" value="1"/>
</dbReference>
<evidence type="ECO:0000256" key="3">
    <source>
        <dbReference type="ARBA" id="ARBA00023082"/>
    </source>
</evidence>
<feature type="domain" description="RNA polymerase sigma-70 region 2" evidence="8">
    <location>
        <begin position="25"/>
        <end position="92"/>
    </location>
</feature>
<keyword evidence="2" id="KW-0805">Transcription regulation</keyword>